<dbReference type="Pfam" id="PF00290">
    <property type="entry name" value="Trp_syntA"/>
    <property type="match status" value="1"/>
</dbReference>
<keyword evidence="4" id="KW-0028">Amino-acid biosynthesis</keyword>
<evidence type="ECO:0000256" key="1">
    <source>
        <dbReference type="ARBA" id="ARBA00004733"/>
    </source>
</evidence>
<sequence length="219" mass="23267">MLREISATADVVELGVPFTDPMADGVTIQRSSQSALRQGVTLKWIFNQLESCSFKLNSPILLMSYMNPLLAFGLESLVSRMQNTGVSGLIVPDLPYEESDVLKSELNTQGLALVQMVTPATPKARLEKLCLASDGFVYAVTRTGITGGGSGLPEDLAQYLEGIKSLAKLPVCAGFGVRDAAQVKLIGKHADGVIVGSALVEVLEQGKSVGQFLSALRPE</sequence>
<dbReference type="InterPro" id="IPR002028">
    <property type="entry name" value="Trp_synthase_suA"/>
</dbReference>
<evidence type="ECO:0000256" key="7">
    <source>
        <dbReference type="ARBA" id="ARBA00023239"/>
    </source>
</evidence>
<dbReference type="EMBL" id="UINC01019529">
    <property type="protein sequence ID" value="SVA82739.1"/>
    <property type="molecule type" value="Genomic_DNA"/>
</dbReference>
<gene>
    <name evidence="9" type="ORF">METZ01_LOCUS135593</name>
</gene>
<protein>
    <recommendedName>
        <fullName evidence="3">tryptophan synthase</fullName>
        <ecNumber evidence="3">4.2.1.20</ecNumber>
    </recommendedName>
</protein>
<dbReference type="GO" id="GO:0005829">
    <property type="term" value="C:cytosol"/>
    <property type="evidence" value="ECO:0007669"/>
    <property type="project" value="TreeGrafter"/>
</dbReference>
<dbReference type="InterPro" id="IPR013785">
    <property type="entry name" value="Aldolase_TIM"/>
</dbReference>
<evidence type="ECO:0000256" key="8">
    <source>
        <dbReference type="ARBA" id="ARBA00049047"/>
    </source>
</evidence>
<comment type="pathway">
    <text evidence="1">Amino-acid biosynthesis; L-tryptophan biosynthesis; L-tryptophan from chorismate: step 5/5.</text>
</comment>
<organism evidence="9">
    <name type="scientific">marine metagenome</name>
    <dbReference type="NCBI Taxonomy" id="408172"/>
    <lineage>
        <taxon>unclassified sequences</taxon>
        <taxon>metagenomes</taxon>
        <taxon>ecological metagenomes</taxon>
    </lineage>
</organism>
<reference evidence="9" key="1">
    <citation type="submission" date="2018-05" db="EMBL/GenBank/DDBJ databases">
        <authorList>
            <person name="Lanie J.A."/>
            <person name="Ng W.-L."/>
            <person name="Kazmierczak K.M."/>
            <person name="Andrzejewski T.M."/>
            <person name="Davidsen T.M."/>
            <person name="Wayne K.J."/>
            <person name="Tettelin H."/>
            <person name="Glass J.I."/>
            <person name="Rusch D."/>
            <person name="Podicherti R."/>
            <person name="Tsui H.-C.T."/>
            <person name="Winkler M.E."/>
        </authorList>
    </citation>
    <scope>NUCLEOTIDE SEQUENCE</scope>
</reference>
<dbReference type="AlphaFoldDB" id="A0A381Z0K3"/>
<evidence type="ECO:0000256" key="2">
    <source>
        <dbReference type="ARBA" id="ARBA00011270"/>
    </source>
</evidence>
<comment type="subunit">
    <text evidence="2">Tetramer of two alpha and two beta chains.</text>
</comment>
<dbReference type="GO" id="GO:0004834">
    <property type="term" value="F:tryptophan synthase activity"/>
    <property type="evidence" value="ECO:0007669"/>
    <property type="project" value="UniProtKB-EC"/>
</dbReference>
<evidence type="ECO:0000256" key="4">
    <source>
        <dbReference type="ARBA" id="ARBA00022605"/>
    </source>
</evidence>
<evidence type="ECO:0000256" key="3">
    <source>
        <dbReference type="ARBA" id="ARBA00012043"/>
    </source>
</evidence>
<dbReference type="UniPathway" id="UPA00035">
    <property type="reaction ID" value="UER00044"/>
</dbReference>
<comment type="catalytic activity">
    <reaction evidence="8">
        <text>(1S,2R)-1-C-(indol-3-yl)glycerol 3-phosphate + L-serine = D-glyceraldehyde 3-phosphate + L-tryptophan + H2O</text>
        <dbReference type="Rhea" id="RHEA:10532"/>
        <dbReference type="ChEBI" id="CHEBI:15377"/>
        <dbReference type="ChEBI" id="CHEBI:33384"/>
        <dbReference type="ChEBI" id="CHEBI:57912"/>
        <dbReference type="ChEBI" id="CHEBI:58866"/>
        <dbReference type="ChEBI" id="CHEBI:59776"/>
        <dbReference type="EC" id="4.2.1.20"/>
    </reaction>
</comment>
<keyword evidence="5" id="KW-0822">Tryptophan biosynthesis</keyword>
<dbReference type="EC" id="4.2.1.20" evidence="3"/>
<dbReference type="PROSITE" id="PS00167">
    <property type="entry name" value="TRP_SYNTHASE_ALPHA"/>
    <property type="match status" value="1"/>
</dbReference>
<dbReference type="InterPro" id="IPR011060">
    <property type="entry name" value="RibuloseP-bd_barrel"/>
</dbReference>
<dbReference type="InterPro" id="IPR018204">
    <property type="entry name" value="Trp_synthase_alpha_AS"/>
</dbReference>
<dbReference type="PANTHER" id="PTHR43406">
    <property type="entry name" value="TRYPTOPHAN SYNTHASE, ALPHA CHAIN"/>
    <property type="match status" value="1"/>
</dbReference>
<dbReference type="PANTHER" id="PTHR43406:SF1">
    <property type="entry name" value="TRYPTOPHAN SYNTHASE ALPHA CHAIN, CHLOROPLASTIC"/>
    <property type="match status" value="1"/>
</dbReference>
<keyword evidence="6" id="KW-0057">Aromatic amino acid biosynthesis</keyword>
<dbReference type="SUPFAM" id="SSF51366">
    <property type="entry name" value="Ribulose-phoshate binding barrel"/>
    <property type="match status" value="1"/>
</dbReference>
<accession>A0A381Z0K3</accession>
<name>A0A381Z0K3_9ZZZZ</name>
<dbReference type="CDD" id="cd04724">
    <property type="entry name" value="Tryptophan_synthase_alpha"/>
    <property type="match status" value="1"/>
</dbReference>
<dbReference type="HAMAP" id="MF_00131">
    <property type="entry name" value="Trp_synth_alpha"/>
    <property type="match status" value="1"/>
</dbReference>
<dbReference type="NCBIfam" id="TIGR00262">
    <property type="entry name" value="trpA"/>
    <property type="match status" value="1"/>
</dbReference>
<keyword evidence="7" id="KW-0456">Lyase</keyword>
<dbReference type="Gene3D" id="3.20.20.70">
    <property type="entry name" value="Aldolase class I"/>
    <property type="match status" value="1"/>
</dbReference>
<evidence type="ECO:0000256" key="6">
    <source>
        <dbReference type="ARBA" id="ARBA00023141"/>
    </source>
</evidence>
<evidence type="ECO:0000313" key="9">
    <source>
        <dbReference type="EMBL" id="SVA82739.1"/>
    </source>
</evidence>
<evidence type="ECO:0000256" key="5">
    <source>
        <dbReference type="ARBA" id="ARBA00022822"/>
    </source>
</evidence>
<proteinExistence type="inferred from homology"/>